<dbReference type="Gene3D" id="3.40.50.1000">
    <property type="entry name" value="HAD superfamily/HAD-like"/>
    <property type="match status" value="1"/>
</dbReference>
<dbReference type="AlphaFoldDB" id="A0A484H873"/>
<dbReference type="GO" id="GO:0016787">
    <property type="term" value="F:hydrolase activity"/>
    <property type="evidence" value="ECO:0007669"/>
    <property type="project" value="UniProtKB-KW"/>
</dbReference>
<dbReference type="Pfam" id="PF12710">
    <property type="entry name" value="HAD"/>
    <property type="match status" value="1"/>
</dbReference>
<protein>
    <submittedName>
        <fullName evidence="1">HAD-superfamily subfamily IB hydrolase, TIGR01490</fullName>
    </submittedName>
</protein>
<keyword evidence="1" id="KW-0378">Hydrolase</keyword>
<dbReference type="EMBL" id="LR026963">
    <property type="protein sequence ID" value="VBB69811.1"/>
    <property type="molecule type" value="Genomic_DNA"/>
</dbReference>
<evidence type="ECO:0000313" key="1">
    <source>
        <dbReference type="EMBL" id="VBB69811.1"/>
    </source>
</evidence>
<proteinExistence type="predicted"/>
<gene>
    <name evidence="1" type="ORF">RIEGSTA812A_PEG_1284</name>
</gene>
<sequence length="198" mass="21814">MFLRTITGGLAFTSACCIAGAKTTIAASSGHRRLDVFRSEVLRRALVGKTMAQVRTATEHVFSRLHWISRTTEALIQHRNEGRHILVATGSLSVYVPALLEMKGICIDGLLATEIGVDGDVLTGEMITASCTGVEKARRVREWLAGIGGPVWGYGNLPHDAAMLALTDYPTVIPILRQRPRHAAWRWLGYKRLTNFYV</sequence>
<dbReference type="SUPFAM" id="SSF56784">
    <property type="entry name" value="HAD-like"/>
    <property type="match status" value="1"/>
</dbReference>
<name>A0A484H873_9ZZZZ</name>
<accession>A0A484H873</accession>
<organism evidence="1">
    <name type="scientific">invertebrate metagenome</name>
    <dbReference type="NCBI Taxonomy" id="1711999"/>
    <lineage>
        <taxon>unclassified sequences</taxon>
        <taxon>metagenomes</taxon>
        <taxon>organismal metagenomes</taxon>
    </lineage>
</organism>
<dbReference type="InterPro" id="IPR036412">
    <property type="entry name" value="HAD-like_sf"/>
</dbReference>
<reference evidence="1" key="1">
    <citation type="submission" date="2018-10" db="EMBL/GenBank/DDBJ databases">
        <authorList>
            <person name="Gruber-Vodicka H."/>
            <person name="Jaeckle O."/>
        </authorList>
    </citation>
    <scope>NUCLEOTIDE SEQUENCE</scope>
</reference>
<dbReference type="PROSITE" id="PS51257">
    <property type="entry name" value="PROKAR_LIPOPROTEIN"/>
    <property type="match status" value="1"/>
</dbReference>
<dbReference type="InterPro" id="IPR023214">
    <property type="entry name" value="HAD_sf"/>
</dbReference>